<reference evidence="2 3" key="1">
    <citation type="submission" date="2020-04" db="EMBL/GenBank/DDBJ databases">
        <title>Chromosome-level genome assembly of a cyprinid fish Onychostoma macrolepis by integration of Nanopore Sequencing, Bionano and Hi-C technology.</title>
        <authorList>
            <person name="Wang D."/>
        </authorList>
    </citation>
    <scope>NUCLEOTIDE SEQUENCE [LARGE SCALE GENOMIC DNA]</scope>
    <source>
        <strain evidence="2">SWU-2019</strain>
        <tissue evidence="2">Muscle</tissue>
    </source>
</reference>
<sequence length="74" mass="8146">MSRDAQPPCVSSLNEKMFGHDYPCLKSAYNGALLFEQTKRLTHGRILLLGPSRTQQQMSSAGSVPLNPPCVPHH</sequence>
<protein>
    <submittedName>
        <fullName evidence="2">Uncharacterized protein</fullName>
    </submittedName>
</protein>
<feature type="compositionally biased region" description="Polar residues" evidence="1">
    <location>
        <begin position="53"/>
        <end position="62"/>
    </location>
</feature>
<gene>
    <name evidence="2" type="ORF">G5714_023831</name>
</gene>
<evidence type="ECO:0000313" key="2">
    <source>
        <dbReference type="EMBL" id="KAF4094753.1"/>
    </source>
</evidence>
<comment type="caution">
    <text evidence="2">The sequence shown here is derived from an EMBL/GenBank/DDBJ whole genome shotgun (WGS) entry which is preliminary data.</text>
</comment>
<feature type="region of interest" description="Disordered" evidence="1">
    <location>
        <begin position="53"/>
        <end position="74"/>
    </location>
</feature>
<accession>A0A7J6BKF4</accession>
<proteinExistence type="predicted"/>
<evidence type="ECO:0000256" key="1">
    <source>
        <dbReference type="SAM" id="MobiDB-lite"/>
    </source>
</evidence>
<dbReference type="AlphaFoldDB" id="A0A7J6BKF4"/>
<organism evidence="2 3">
    <name type="scientific">Onychostoma macrolepis</name>
    <dbReference type="NCBI Taxonomy" id="369639"/>
    <lineage>
        <taxon>Eukaryota</taxon>
        <taxon>Metazoa</taxon>
        <taxon>Chordata</taxon>
        <taxon>Craniata</taxon>
        <taxon>Vertebrata</taxon>
        <taxon>Euteleostomi</taxon>
        <taxon>Actinopterygii</taxon>
        <taxon>Neopterygii</taxon>
        <taxon>Teleostei</taxon>
        <taxon>Ostariophysi</taxon>
        <taxon>Cypriniformes</taxon>
        <taxon>Cyprinidae</taxon>
        <taxon>Acrossocheilinae</taxon>
        <taxon>Onychostoma</taxon>
    </lineage>
</organism>
<evidence type="ECO:0000313" key="3">
    <source>
        <dbReference type="Proteomes" id="UP000579812"/>
    </source>
</evidence>
<dbReference type="Proteomes" id="UP000579812">
    <property type="component" value="Unassembled WGS sequence"/>
</dbReference>
<keyword evidence="3" id="KW-1185">Reference proteome</keyword>
<dbReference type="EMBL" id="JAAMOB010000025">
    <property type="protein sequence ID" value="KAF4094753.1"/>
    <property type="molecule type" value="Genomic_DNA"/>
</dbReference>
<name>A0A7J6BKF4_9TELE</name>